<dbReference type="InterPro" id="IPR021109">
    <property type="entry name" value="Peptidase_aspartic_dom_sf"/>
</dbReference>
<dbReference type="EMBL" id="BKCJ010007110">
    <property type="protein sequence ID" value="GEU75583.1"/>
    <property type="molecule type" value="Genomic_DNA"/>
</dbReference>
<dbReference type="PANTHER" id="PTHR33067:SF9">
    <property type="entry name" value="RNA-DIRECTED DNA POLYMERASE"/>
    <property type="match status" value="1"/>
</dbReference>
<comment type="caution">
    <text evidence="2">The sequence shown here is derived from an EMBL/GenBank/DDBJ whole genome shotgun (WGS) entry which is preliminary data.</text>
</comment>
<dbReference type="AlphaFoldDB" id="A0A6L2MNQ6"/>
<gene>
    <name evidence="2" type="ORF">Tci_047561</name>
</gene>
<evidence type="ECO:0000313" key="2">
    <source>
        <dbReference type="EMBL" id="GEU75583.1"/>
    </source>
</evidence>
<accession>A0A6L2MNQ6</accession>
<feature type="compositionally biased region" description="Acidic residues" evidence="1">
    <location>
        <begin position="25"/>
        <end position="42"/>
    </location>
</feature>
<dbReference type="Gene3D" id="2.40.70.10">
    <property type="entry name" value="Acid Proteases"/>
    <property type="match status" value="1"/>
</dbReference>
<dbReference type="PANTHER" id="PTHR33067">
    <property type="entry name" value="RNA-DIRECTED DNA POLYMERASE-RELATED"/>
    <property type="match status" value="1"/>
</dbReference>
<evidence type="ECO:0000256" key="1">
    <source>
        <dbReference type="SAM" id="MobiDB-lite"/>
    </source>
</evidence>
<proteinExistence type="predicted"/>
<reference evidence="2" key="1">
    <citation type="journal article" date="2019" name="Sci. Rep.">
        <title>Draft genome of Tanacetum cinerariifolium, the natural source of mosquito coil.</title>
        <authorList>
            <person name="Yamashiro T."/>
            <person name="Shiraishi A."/>
            <person name="Satake H."/>
            <person name="Nakayama K."/>
        </authorList>
    </citation>
    <scope>NUCLEOTIDE SEQUENCE</scope>
</reference>
<sequence>MLTSDTDTEPLKAHDLPDYTLGSDTESEPSEIDPKESEEEPSKEDPSKEDPIEDEDPLLAQTTLTPLIQPSPSRHALLVFPGQEIPVRTPYKRHPNGVRRTLTLRKMVHPPFTFPPVIEAAIAKEVVALSSERYKSSVLSSSPLPLPSCKRCRLPSPLAPAPAPAPAPPPPPLPSNMIPPYKRVRYQEGASSMFELGESSSAHIIPMTGEHIHHTIPLLVTRLVRHEAQIKRIKVHLEELPVKRVESIEQEIQTLQARAEAIEQHRCDQCKGPHYTKDFPLKEERKTLEESYYTKFGAPFQGGGYRVAAPGFYQRNIANPSYQERRKSMKETLSNFMSESEKRRASVSVMHLSTYLNLGLCELAHTKLTLELVDRTVKYLKGFAENIVVGIGKFFFHVDFVILDMPKDVKGRDEKIIFKSVKPASSLMKRVDMLGFRERMELDLEARLMGETLVLNRSIDPLNGDYIELNDQNEPIDLRRDQVDDLMPTIEECEVINAPMDDLFKSRNDELDTGIDDYPSCCDYDKNIRIDCA</sequence>
<name>A0A6L2MNQ6_TANCI</name>
<feature type="region of interest" description="Disordered" evidence="1">
    <location>
        <begin position="1"/>
        <end position="57"/>
    </location>
</feature>
<protein>
    <recommendedName>
        <fullName evidence="3">Reverse transcriptase domain-containing protein</fullName>
    </recommendedName>
</protein>
<organism evidence="2">
    <name type="scientific">Tanacetum cinerariifolium</name>
    <name type="common">Dalmatian daisy</name>
    <name type="synonym">Chrysanthemum cinerariifolium</name>
    <dbReference type="NCBI Taxonomy" id="118510"/>
    <lineage>
        <taxon>Eukaryota</taxon>
        <taxon>Viridiplantae</taxon>
        <taxon>Streptophyta</taxon>
        <taxon>Embryophyta</taxon>
        <taxon>Tracheophyta</taxon>
        <taxon>Spermatophyta</taxon>
        <taxon>Magnoliopsida</taxon>
        <taxon>eudicotyledons</taxon>
        <taxon>Gunneridae</taxon>
        <taxon>Pentapetalae</taxon>
        <taxon>asterids</taxon>
        <taxon>campanulids</taxon>
        <taxon>Asterales</taxon>
        <taxon>Asteraceae</taxon>
        <taxon>Asteroideae</taxon>
        <taxon>Anthemideae</taxon>
        <taxon>Anthemidinae</taxon>
        <taxon>Tanacetum</taxon>
    </lineage>
</organism>
<evidence type="ECO:0008006" key="3">
    <source>
        <dbReference type="Google" id="ProtNLM"/>
    </source>
</evidence>